<dbReference type="PANTHER" id="PTHR32387">
    <property type="entry name" value="WU:FJ29H11"/>
    <property type="match status" value="1"/>
</dbReference>
<dbReference type="InterPro" id="IPR036890">
    <property type="entry name" value="HATPase_C_sf"/>
</dbReference>
<dbReference type="GO" id="GO:0003700">
    <property type="term" value="F:DNA-binding transcription factor activity"/>
    <property type="evidence" value="ECO:0007669"/>
    <property type="project" value="InterPro"/>
</dbReference>
<dbReference type="Gene3D" id="3.30.565.10">
    <property type="entry name" value="Histidine kinase-like ATPase, C-terminal domain"/>
    <property type="match status" value="1"/>
</dbReference>
<name>A0AAV9PWG4_9PEZI</name>
<keyword evidence="2" id="KW-1185">Reference proteome</keyword>
<evidence type="ECO:0008006" key="3">
    <source>
        <dbReference type="Google" id="ProtNLM"/>
    </source>
</evidence>
<protein>
    <recommendedName>
        <fullName evidence="3">Protein NO VEIN C-terminal domain-containing protein</fullName>
    </recommendedName>
</protein>
<dbReference type="InterPro" id="IPR030456">
    <property type="entry name" value="TF_fork_head_CS_2"/>
</dbReference>
<gene>
    <name evidence="1" type="ORF">LTR25_010365</name>
</gene>
<reference evidence="1 2" key="1">
    <citation type="submission" date="2023-06" db="EMBL/GenBank/DDBJ databases">
        <title>Black Yeasts Isolated from many extreme environments.</title>
        <authorList>
            <person name="Coleine C."/>
            <person name="Stajich J.E."/>
            <person name="Selbmann L."/>
        </authorList>
    </citation>
    <scope>NUCLEOTIDE SEQUENCE [LARGE SCALE GENOMIC DNA]</scope>
    <source>
        <strain evidence="1 2">CCFEE 5887</strain>
    </source>
</reference>
<dbReference type="SUPFAM" id="SSF55874">
    <property type="entry name" value="ATPase domain of HSP90 chaperone/DNA topoisomerase II/histidine kinase"/>
    <property type="match status" value="1"/>
</dbReference>
<sequence>MSEPGFDKNGFPLNVPAAKREIFRICGRRGHITAQHEEQIRMTDEDLQEDYRQKASELREVYARYTKTLVILLCIQSQVSNLSSVAEQLYSSRFRLIYELLQNGDDARYAENAKPTVTFRIKPTELTVETNEMGFSLRDVEAICATGKSSKIGNSDTTGEKGLGFKSVFGIADYVHIQSGLWSFRFEHKRGEDGVGMVTPIWTEVVPSLPAFGTKCTLRYADTRDSFYRRLISEFERLPKTTIFALRQVTRMVVVVECANGRSNQITFTKDGNLSSEEMQISTLVTGQFGDHGSEMTRLRLFKHTIIDLPSEEKQRTDATSDVTVAFEVTSSGTPLIPSRGQHIFAYLPVQRVPQLPFLIHANFVLAANREAVPDTDWNQALRRGVVTAFVDWVVGIVTHGDALEYTWMRYLPVKDSMEGFWGDLYDDIRDELLSKAILRSRRGRLHNLADLRILPHWFFYESSPLLPDTEADIYLSDGYGPDDVKTLKNIGLKPITSPEILTRMKLGISADASTPIHDRPLDDPWHTAFTALVQRLLQNGLVKREIQNLDIIPLSNNSWASISSLYWDPVYLPYVIDEDAMRIEVPDGLGLRKLHPMAVKDGERAGFYMSLGIASCPQNTVTLRILQAHKFGGRRGDILTYLSDLEILFWFGQPPPRLSIRHEDLWLVSNQNMQLQGCSLFFPSENEYHSEKLLAATPKEDFSDYGILDSRYMESQVRNHNRHDLNWLSWLQKCGVSYFPPLTKVRSRFYELNPLMVLIARDNSKSFVANLREHWSDYRVGASRITNDLKTISVPCRNESHKQLGETILPVRQLVEKSKELKMEEVLPFLELPPKSDIQQPDTWFFLKDFGVICELNASFFLMAIRLLSASTQTQLILVCTSIYAGIAQTANLGNTAAVQQMFSDQPLIRTHTPAEAWRRSTDCIWDGPTFLRAKNVLRPVYEADPNASHFFKIILSMRDVEYRDLIDELNMFVSGKNEASSSFEDELHGIYKLLAEMTSSESTIEAVRQEFNARGLIFVRQRWLKPSECLWNCTIAISGRVPLDQVYPKLKNFFVDKMQVMTMNINVLVQELAKTTKKTAPDFDEIKRIILAIGQLLAADPDVKIKDEFLTALKKKAFLPVYCPDGMRLFSIHQHFFINDHKRYGENFRHKARIVDFCHEEMTSLHPFFELLGIRHRYLSNQVRPVTTCHKPTESIALGRHIRDRAYGLSCCANAFNSPRYYNRNTATHQLLLNTDVYVCEEMWTDLTVRQEDQEISVRSDRAVVKVDNEVDGRLALYVPSDHDGLYSCFHTELPGELARLFAIQDRAALKVIYRILNDKDLDTTMKDEDLSYYEWFDRPESSQPSSPLNCPNGTEHSTLDLTSIRPTNPDEALLVVLADQSDNALYPHDQNTNYVPAPVSINYAAQDSAWEQVARNEQYKKLLREVVRQARRGPYSPRRGSLSLYEIDQALDELDNPVDYASFSRTFGGAGNGNFEHNARIGAAGELFVFELLKSFRVSDFSIDNWQSSIRHYVRELPEYANEPTWRGREISDIMYEGNCPRLMDILRQHTTFAYPPWLEAGVTTPAAVRYHIEVKTTSGPCSTPFFMSGNQYRLMRDKACDPQSPTAPTDIFVIMRVFNLFSSNIGLQVYINPWHLKDVALDFVADPWKVVPCEVYHSVREFQPSVKSIECDYQLTAHPRLTSEV</sequence>
<proteinExistence type="predicted"/>
<organism evidence="1 2">
    <name type="scientific">Vermiconidia calcicola</name>
    <dbReference type="NCBI Taxonomy" id="1690605"/>
    <lineage>
        <taxon>Eukaryota</taxon>
        <taxon>Fungi</taxon>
        <taxon>Dikarya</taxon>
        <taxon>Ascomycota</taxon>
        <taxon>Pezizomycotina</taxon>
        <taxon>Dothideomycetes</taxon>
        <taxon>Dothideomycetidae</taxon>
        <taxon>Mycosphaerellales</taxon>
        <taxon>Extremaceae</taxon>
        <taxon>Vermiconidia</taxon>
    </lineage>
</organism>
<comment type="caution">
    <text evidence="1">The sequence shown here is derived from an EMBL/GenBank/DDBJ whole genome shotgun (WGS) entry which is preliminary data.</text>
</comment>
<evidence type="ECO:0000313" key="2">
    <source>
        <dbReference type="Proteomes" id="UP001345827"/>
    </source>
</evidence>
<dbReference type="NCBIfam" id="NF047352">
    <property type="entry name" value="P_loop_sacsin"/>
    <property type="match status" value="1"/>
</dbReference>
<dbReference type="EMBL" id="JAXLQG010000026">
    <property type="protein sequence ID" value="KAK5528366.1"/>
    <property type="molecule type" value="Genomic_DNA"/>
</dbReference>
<dbReference type="PROSITE" id="PS00658">
    <property type="entry name" value="FORK_HEAD_2"/>
    <property type="match status" value="1"/>
</dbReference>
<dbReference type="GO" id="GO:0043565">
    <property type="term" value="F:sequence-specific DNA binding"/>
    <property type="evidence" value="ECO:0007669"/>
    <property type="project" value="InterPro"/>
</dbReference>
<accession>A0AAV9PWG4</accession>
<evidence type="ECO:0000313" key="1">
    <source>
        <dbReference type="EMBL" id="KAK5528366.1"/>
    </source>
</evidence>
<dbReference type="Proteomes" id="UP001345827">
    <property type="component" value="Unassembled WGS sequence"/>
</dbReference>
<dbReference type="InterPro" id="IPR052957">
    <property type="entry name" value="Auxin_embryo_med"/>
</dbReference>
<dbReference type="PANTHER" id="PTHR32387:SF0">
    <property type="entry name" value="PROTEIN NO VEIN"/>
    <property type="match status" value="1"/>
</dbReference>